<evidence type="ECO:0000313" key="2">
    <source>
        <dbReference type="Proteomes" id="UP000598426"/>
    </source>
</evidence>
<dbReference type="Proteomes" id="UP000598426">
    <property type="component" value="Unassembled WGS sequence"/>
</dbReference>
<reference evidence="1 2" key="1">
    <citation type="submission" date="2020-09" db="EMBL/GenBank/DDBJ databases">
        <title>Isolation and identification of active actinomycetes.</title>
        <authorList>
            <person name="Li X."/>
        </authorList>
    </citation>
    <scope>NUCLEOTIDE SEQUENCE [LARGE SCALE GENOMIC DNA]</scope>
    <source>
        <strain evidence="1 2">NEAU-LLC</strain>
    </source>
</reference>
<dbReference type="RefSeq" id="WP_191172299.1">
    <property type="nucleotide sequence ID" value="NZ_JACXZS010000008.1"/>
</dbReference>
<evidence type="ECO:0000313" key="1">
    <source>
        <dbReference type="EMBL" id="MBD3942690.1"/>
    </source>
</evidence>
<comment type="caution">
    <text evidence="1">The sequence shown here is derived from an EMBL/GenBank/DDBJ whole genome shotgun (WGS) entry which is preliminary data.</text>
</comment>
<dbReference type="Gene3D" id="3.30.1330.40">
    <property type="entry name" value="RutC-like"/>
    <property type="match status" value="1"/>
</dbReference>
<dbReference type="SUPFAM" id="SSF55298">
    <property type="entry name" value="YjgF-like"/>
    <property type="match status" value="1"/>
</dbReference>
<protein>
    <submittedName>
        <fullName evidence="1">RidA family protein</fullName>
    </submittedName>
</protein>
<sequence>MIESVSSPHAPAPAGTYSSGIVSGGLLFVAGQGPFDAAGERVGESFAEQLRQTFRNVQVIAEAAGTSLEHAVRIGVYLKRIEDWAELNELSKGFLTHPYPARTTVQADLNGFDIEVDAVIALPTRA</sequence>
<accession>A0ABR8NPX1</accession>
<dbReference type="InterPro" id="IPR006175">
    <property type="entry name" value="YjgF/YER057c/UK114"/>
</dbReference>
<dbReference type="PANTHER" id="PTHR11803">
    <property type="entry name" value="2-IMINOBUTANOATE/2-IMINOPROPANOATE DEAMINASE RIDA"/>
    <property type="match status" value="1"/>
</dbReference>
<dbReference type="Pfam" id="PF01042">
    <property type="entry name" value="Ribonuc_L-PSP"/>
    <property type="match status" value="1"/>
</dbReference>
<keyword evidence="2" id="KW-1185">Reference proteome</keyword>
<dbReference type="InterPro" id="IPR035959">
    <property type="entry name" value="RutC-like_sf"/>
</dbReference>
<proteinExistence type="predicted"/>
<gene>
    <name evidence="1" type="ORF">IF188_13385</name>
</gene>
<dbReference type="CDD" id="cd00448">
    <property type="entry name" value="YjgF_YER057c_UK114_family"/>
    <property type="match status" value="1"/>
</dbReference>
<dbReference type="EMBL" id="JACXZS010000008">
    <property type="protein sequence ID" value="MBD3942690.1"/>
    <property type="molecule type" value="Genomic_DNA"/>
</dbReference>
<organism evidence="1 2">
    <name type="scientific">Microbacterium helvum</name>
    <dbReference type="NCBI Taxonomy" id="2773713"/>
    <lineage>
        <taxon>Bacteria</taxon>
        <taxon>Bacillati</taxon>
        <taxon>Actinomycetota</taxon>
        <taxon>Actinomycetes</taxon>
        <taxon>Micrococcales</taxon>
        <taxon>Microbacteriaceae</taxon>
        <taxon>Microbacterium</taxon>
    </lineage>
</organism>
<name>A0ABR8NPX1_9MICO</name>
<dbReference type="PANTHER" id="PTHR11803:SF39">
    <property type="entry name" value="2-IMINOBUTANOATE_2-IMINOPROPANOATE DEAMINASE"/>
    <property type="match status" value="1"/>
</dbReference>